<proteinExistence type="predicted"/>
<protein>
    <recommendedName>
        <fullName evidence="3">DinB superfamily protein</fullName>
    </recommendedName>
</protein>
<dbReference type="EMBL" id="BMYF01000003">
    <property type="protein sequence ID" value="GHB28249.1"/>
    <property type="molecule type" value="Genomic_DNA"/>
</dbReference>
<dbReference type="RefSeq" id="WP_189578979.1">
    <property type="nucleotide sequence ID" value="NZ_BMYF01000003.1"/>
</dbReference>
<dbReference type="Gene3D" id="1.20.120.450">
    <property type="entry name" value="dinb family like domain"/>
    <property type="match status" value="1"/>
</dbReference>
<dbReference type="Proteomes" id="UP000642809">
    <property type="component" value="Unassembled WGS sequence"/>
</dbReference>
<evidence type="ECO:0000313" key="1">
    <source>
        <dbReference type="EMBL" id="GHB28249.1"/>
    </source>
</evidence>
<dbReference type="Pfam" id="PF07609">
    <property type="entry name" value="DUF1572"/>
    <property type="match status" value="1"/>
</dbReference>
<organism evidence="1 2">
    <name type="scientific">Mongoliitalea lutea</name>
    <dbReference type="NCBI Taxonomy" id="849756"/>
    <lineage>
        <taxon>Bacteria</taxon>
        <taxon>Pseudomonadati</taxon>
        <taxon>Bacteroidota</taxon>
        <taxon>Cytophagia</taxon>
        <taxon>Cytophagales</taxon>
        <taxon>Cyclobacteriaceae</taxon>
        <taxon>Mongoliitalea</taxon>
    </lineage>
</organism>
<comment type="caution">
    <text evidence="1">The sequence shown here is derived from an EMBL/GenBank/DDBJ whole genome shotgun (WGS) entry which is preliminary data.</text>
</comment>
<dbReference type="InterPro" id="IPR034660">
    <property type="entry name" value="DinB/YfiT-like"/>
</dbReference>
<dbReference type="AlphaFoldDB" id="A0A8J3CUP7"/>
<name>A0A8J3CUP7_9BACT</name>
<keyword evidence="2" id="KW-1185">Reference proteome</keyword>
<sequence>MKSSLLYFFDRDLQKVKHELTCYKKEGNIWRVVPDVNNSAGNLTLHLIGNLNHYIGKNMGDTGYVRDRDKEFSTTFVPREDLLLMLDETNHMITDSILQFPEDWFSRTYPGGALKEPMTYEYYMFHLVSHLNYHLGQINYHRRLLDQ</sequence>
<reference evidence="1" key="2">
    <citation type="submission" date="2020-09" db="EMBL/GenBank/DDBJ databases">
        <authorList>
            <person name="Sun Q."/>
            <person name="Kim S."/>
        </authorList>
    </citation>
    <scope>NUCLEOTIDE SEQUENCE</scope>
    <source>
        <strain evidence="1">KCTC 23224</strain>
    </source>
</reference>
<accession>A0A8J3CUP7</accession>
<evidence type="ECO:0000313" key="2">
    <source>
        <dbReference type="Proteomes" id="UP000642809"/>
    </source>
</evidence>
<evidence type="ECO:0008006" key="3">
    <source>
        <dbReference type="Google" id="ProtNLM"/>
    </source>
</evidence>
<gene>
    <name evidence="1" type="ORF">GCM10008106_06040</name>
</gene>
<dbReference type="SUPFAM" id="SSF109854">
    <property type="entry name" value="DinB/YfiT-like putative metalloenzymes"/>
    <property type="match status" value="1"/>
</dbReference>
<reference evidence="1" key="1">
    <citation type="journal article" date="2014" name="Int. J. Syst. Evol. Microbiol.">
        <title>Complete genome sequence of Corynebacterium casei LMG S-19264T (=DSM 44701T), isolated from a smear-ripened cheese.</title>
        <authorList>
            <consortium name="US DOE Joint Genome Institute (JGI-PGF)"/>
            <person name="Walter F."/>
            <person name="Albersmeier A."/>
            <person name="Kalinowski J."/>
            <person name="Ruckert C."/>
        </authorList>
    </citation>
    <scope>NUCLEOTIDE SEQUENCE</scope>
    <source>
        <strain evidence="1">KCTC 23224</strain>
    </source>
</reference>
<dbReference type="InterPro" id="IPR011466">
    <property type="entry name" value="DUF1572"/>
</dbReference>